<name>A0A2N0D2T5_RHISU</name>
<dbReference type="AlphaFoldDB" id="A0A2N0D2T5"/>
<comment type="caution">
    <text evidence="1">The sequence shown here is derived from an EMBL/GenBank/DDBJ whole genome shotgun (WGS) entry which is preliminary data.</text>
</comment>
<reference evidence="1 2" key="1">
    <citation type="submission" date="2017-11" db="EMBL/GenBank/DDBJ databases">
        <authorList>
            <person name="Han C.G."/>
        </authorList>
    </citation>
    <scope>NUCLEOTIDE SEQUENCE [LARGE SCALE GENOMIC DNA]</scope>
    <source>
        <strain evidence="1 2">HCNT1</strain>
    </source>
</reference>
<dbReference type="EMBL" id="PIQN01000022">
    <property type="protein sequence ID" value="PKA40414.1"/>
    <property type="molecule type" value="Genomic_DNA"/>
</dbReference>
<reference evidence="1 2" key="2">
    <citation type="submission" date="2017-12" db="EMBL/GenBank/DDBJ databases">
        <title>Genome sequence of Rhizobium sullae HCNT1 isolated from Sulla coronaria nodules and featuring peculiar denitrification phenotypes.</title>
        <authorList>
            <person name="De Diego-Diaz B."/>
            <person name="Treu L."/>
            <person name="Campanaro S."/>
            <person name="Da Silva Duarte V."/>
            <person name="Basaglia M."/>
            <person name="Favaro L."/>
            <person name="Casella S."/>
            <person name="Squartini A."/>
        </authorList>
    </citation>
    <scope>NUCLEOTIDE SEQUENCE [LARGE SCALE GENOMIC DNA]</scope>
    <source>
        <strain evidence="1 2">HCNT1</strain>
    </source>
</reference>
<proteinExistence type="predicted"/>
<protein>
    <recommendedName>
        <fullName evidence="3">Resolvase HTH domain-containing protein</fullName>
    </recommendedName>
</protein>
<evidence type="ECO:0000313" key="1">
    <source>
        <dbReference type="EMBL" id="PKA40414.1"/>
    </source>
</evidence>
<accession>A0A2N0D2T5</accession>
<gene>
    <name evidence="1" type="ORF">CWR43_27935</name>
</gene>
<dbReference type="RefSeq" id="WP_100772657.1">
    <property type="nucleotide sequence ID" value="NZ_PIQN01000022.1"/>
</dbReference>
<sequence length="86" mass="9251">MNHPPSTEEMRALKKEGMSLRQIGDRFGMSGTGVFYRLGGEKKSRSARPAANDNKIIKMMPHNGGCSTTSGLMPVSLARTAQQVAA</sequence>
<dbReference type="Proteomes" id="UP000232164">
    <property type="component" value="Unassembled WGS sequence"/>
</dbReference>
<evidence type="ECO:0008006" key="3">
    <source>
        <dbReference type="Google" id="ProtNLM"/>
    </source>
</evidence>
<organism evidence="1 2">
    <name type="scientific">Rhizobium sullae</name>
    <name type="common">Rhizobium hedysari</name>
    <dbReference type="NCBI Taxonomy" id="50338"/>
    <lineage>
        <taxon>Bacteria</taxon>
        <taxon>Pseudomonadati</taxon>
        <taxon>Pseudomonadota</taxon>
        <taxon>Alphaproteobacteria</taxon>
        <taxon>Hyphomicrobiales</taxon>
        <taxon>Rhizobiaceae</taxon>
        <taxon>Rhizobium/Agrobacterium group</taxon>
        <taxon>Rhizobium</taxon>
    </lineage>
</organism>
<evidence type="ECO:0000313" key="2">
    <source>
        <dbReference type="Proteomes" id="UP000232164"/>
    </source>
</evidence>